<organism evidence="1 2">
    <name type="scientific">Racocetra fulgida</name>
    <dbReference type="NCBI Taxonomy" id="60492"/>
    <lineage>
        <taxon>Eukaryota</taxon>
        <taxon>Fungi</taxon>
        <taxon>Fungi incertae sedis</taxon>
        <taxon>Mucoromycota</taxon>
        <taxon>Glomeromycotina</taxon>
        <taxon>Glomeromycetes</taxon>
        <taxon>Diversisporales</taxon>
        <taxon>Gigasporaceae</taxon>
        <taxon>Racocetra</taxon>
    </lineage>
</organism>
<feature type="non-terminal residue" evidence="1">
    <location>
        <position position="1"/>
    </location>
</feature>
<dbReference type="Proteomes" id="UP000789396">
    <property type="component" value="Unassembled WGS sequence"/>
</dbReference>
<keyword evidence="2" id="KW-1185">Reference proteome</keyword>
<sequence>QSKKTETINSILKISKRLLTQNASIMERQEALEIMVTQLINDIKTLQSLYQKLKIKENDCEWWQYDNTERNQDDDSN</sequence>
<proteinExistence type="predicted"/>
<reference evidence="1" key="1">
    <citation type="submission" date="2021-06" db="EMBL/GenBank/DDBJ databases">
        <authorList>
            <person name="Kallberg Y."/>
            <person name="Tangrot J."/>
            <person name="Rosling A."/>
        </authorList>
    </citation>
    <scope>NUCLEOTIDE SEQUENCE</scope>
    <source>
        <strain evidence="1">IN212</strain>
    </source>
</reference>
<gene>
    <name evidence="1" type="ORF">RFULGI_LOCUS14927</name>
</gene>
<accession>A0A9N9J8U5</accession>
<dbReference type="OrthoDB" id="10430489at2759"/>
<dbReference type="EMBL" id="CAJVPZ010045369">
    <property type="protein sequence ID" value="CAG8769174.1"/>
    <property type="molecule type" value="Genomic_DNA"/>
</dbReference>
<comment type="caution">
    <text evidence="1">The sequence shown here is derived from an EMBL/GenBank/DDBJ whole genome shotgun (WGS) entry which is preliminary data.</text>
</comment>
<evidence type="ECO:0000313" key="2">
    <source>
        <dbReference type="Proteomes" id="UP000789396"/>
    </source>
</evidence>
<protein>
    <submittedName>
        <fullName evidence="1">11445_t:CDS:1</fullName>
    </submittedName>
</protein>
<feature type="non-terminal residue" evidence="1">
    <location>
        <position position="77"/>
    </location>
</feature>
<evidence type="ECO:0000313" key="1">
    <source>
        <dbReference type="EMBL" id="CAG8769174.1"/>
    </source>
</evidence>
<dbReference type="AlphaFoldDB" id="A0A9N9J8U5"/>
<name>A0A9N9J8U5_9GLOM</name>